<sequence length="82" mass="9117">MVEELELNLIGGGSGTLAARIAGMNVTIVTATLNVDAPFNELTTARGFFPLYLSLHNWFLVMIMCLIWFMSWMSPEVDALSY</sequence>
<dbReference type="InParanoid" id="M1D7U7"/>
<name>M1D7U7_SOLTU</name>
<reference evidence="3" key="1">
    <citation type="journal article" date="2011" name="Nature">
        <title>Genome sequence and analysis of the tuber crop potato.</title>
        <authorList>
            <consortium name="The Potato Genome Sequencing Consortium"/>
        </authorList>
    </citation>
    <scope>NUCLEOTIDE SEQUENCE [LARGE SCALE GENOMIC DNA]</scope>
    <source>
        <strain evidence="3">cv. DM1-3 516 R44</strain>
    </source>
</reference>
<keyword evidence="1" id="KW-0812">Transmembrane</keyword>
<dbReference type="AlphaFoldDB" id="M1D7U7"/>
<keyword evidence="1" id="KW-0472">Membrane</keyword>
<accession>M1D7U7</accession>
<protein>
    <submittedName>
        <fullName evidence="2">ATRAD3</fullName>
    </submittedName>
</protein>
<reference evidence="2" key="2">
    <citation type="submission" date="2015-06" db="UniProtKB">
        <authorList>
            <consortium name="EnsemblPlants"/>
        </authorList>
    </citation>
    <scope>IDENTIFICATION</scope>
    <source>
        <strain evidence="2">DM1-3 516 R44</strain>
    </source>
</reference>
<dbReference type="EnsemblPlants" id="PGSC0003DMT400084510">
    <property type="protein sequence ID" value="PGSC0003DMT400084510"/>
    <property type="gene ID" value="PGSC0003DMG400034105"/>
</dbReference>
<keyword evidence="1" id="KW-1133">Transmembrane helix</keyword>
<dbReference type="HOGENOM" id="CLU_2562810_0_0_1"/>
<dbReference type="Proteomes" id="UP000011115">
    <property type="component" value="Unassembled WGS sequence"/>
</dbReference>
<dbReference type="PaxDb" id="4113-PGSC0003DMT400084510"/>
<dbReference type="Gramene" id="PGSC0003DMT400084510">
    <property type="protein sequence ID" value="PGSC0003DMT400084510"/>
    <property type="gene ID" value="PGSC0003DMG400034105"/>
</dbReference>
<evidence type="ECO:0000256" key="1">
    <source>
        <dbReference type="SAM" id="Phobius"/>
    </source>
</evidence>
<proteinExistence type="predicted"/>
<keyword evidence="3" id="KW-1185">Reference proteome</keyword>
<dbReference type="InterPro" id="IPR053223">
    <property type="entry name" value="Prob_Methyltransferase"/>
</dbReference>
<dbReference type="PANTHER" id="PTHR44067:SF3">
    <property type="entry name" value="OS06G0138600 PROTEIN"/>
    <property type="match status" value="1"/>
</dbReference>
<evidence type="ECO:0000313" key="3">
    <source>
        <dbReference type="Proteomes" id="UP000011115"/>
    </source>
</evidence>
<dbReference type="PANTHER" id="PTHR44067">
    <property type="entry name" value="S-ADENOSYL-L-METHIONINE-DEPENDENT METHYLTRANSFERASE SUPERFAMILY PROTEIN-RELATED"/>
    <property type="match status" value="1"/>
</dbReference>
<evidence type="ECO:0000313" key="2">
    <source>
        <dbReference type="EnsemblPlants" id="PGSC0003DMT400084510"/>
    </source>
</evidence>
<organism evidence="2 3">
    <name type="scientific">Solanum tuberosum</name>
    <name type="common">Potato</name>
    <dbReference type="NCBI Taxonomy" id="4113"/>
    <lineage>
        <taxon>Eukaryota</taxon>
        <taxon>Viridiplantae</taxon>
        <taxon>Streptophyta</taxon>
        <taxon>Embryophyta</taxon>
        <taxon>Tracheophyta</taxon>
        <taxon>Spermatophyta</taxon>
        <taxon>Magnoliopsida</taxon>
        <taxon>eudicotyledons</taxon>
        <taxon>Gunneridae</taxon>
        <taxon>Pentapetalae</taxon>
        <taxon>asterids</taxon>
        <taxon>lamiids</taxon>
        <taxon>Solanales</taxon>
        <taxon>Solanaceae</taxon>
        <taxon>Solanoideae</taxon>
        <taxon>Solaneae</taxon>
        <taxon>Solanum</taxon>
    </lineage>
</organism>
<feature type="transmembrane region" description="Helical" evidence="1">
    <location>
        <begin position="55"/>
        <end position="73"/>
    </location>
</feature>